<reference evidence="3" key="1">
    <citation type="submission" date="2011-08" db="EMBL/GenBank/DDBJ databases">
        <authorList>
            <person name="Rombauts S."/>
        </authorList>
    </citation>
    <scope>NUCLEOTIDE SEQUENCE</scope>
    <source>
        <strain evidence="3">London</strain>
    </source>
</reference>
<dbReference type="HOGENOM" id="CLU_2349398_0_0_1"/>
<proteinExistence type="predicted"/>
<evidence type="ECO:0000256" key="1">
    <source>
        <dbReference type="SAM" id="SignalP"/>
    </source>
</evidence>
<dbReference type="AlphaFoldDB" id="T1K876"/>
<sequence length="97" mass="10623">MMSKVVILFALFACALAGAVYSPAYATYSPYASYAYTPSYTPAYTASYNPGYYGSYYGSYAPAWNYGSYYGTPAYGYGSGYGYAYSPYTSYSTILKK</sequence>
<dbReference type="EnsemblMetazoa" id="tetur07g00320.1">
    <property type="protein sequence ID" value="tetur07g00320.1"/>
    <property type="gene ID" value="tetur07g00320"/>
</dbReference>
<reference evidence="2" key="2">
    <citation type="submission" date="2015-06" db="UniProtKB">
        <authorList>
            <consortium name="EnsemblMetazoa"/>
        </authorList>
    </citation>
    <scope>IDENTIFICATION</scope>
</reference>
<gene>
    <name evidence="2" type="primary">107362104</name>
</gene>
<organism evidence="2 3">
    <name type="scientific">Tetranychus urticae</name>
    <name type="common">Two-spotted spider mite</name>
    <dbReference type="NCBI Taxonomy" id="32264"/>
    <lineage>
        <taxon>Eukaryota</taxon>
        <taxon>Metazoa</taxon>
        <taxon>Ecdysozoa</taxon>
        <taxon>Arthropoda</taxon>
        <taxon>Chelicerata</taxon>
        <taxon>Arachnida</taxon>
        <taxon>Acari</taxon>
        <taxon>Acariformes</taxon>
        <taxon>Trombidiformes</taxon>
        <taxon>Prostigmata</taxon>
        <taxon>Eleutherengona</taxon>
        <taxon>Raphignathae</taxon>
        <taxon>Tetranychoidea</taxon>
        <taxon>Tetranychidae</taxon>
        <taxon>Tetranychus</taxon>
    </lineage>
</organism>
<dbReference type="OMA" id="MSKMVIL"/>
<name>T1K876_TETUR</name>
<keyword evidence="1" id="KW-0732">Signal</keyword>
<feature type="signal peptide" evidence="1">
    <location>
        <begin position="1"/>
        <end position="17"/>
    </location>
</feature>
<dbReference type="KEGG" id="tut:107362104"/>
<dbReference type="Proteomes" id="UP000015104">
    <property type="component" value="Unassembled WGS sequence"/>
</dbReference>
<evidence type="ECO:0000313" key="2">
    <source>
        <dbReference type="EnsemblMetazoa" id="tetur07g00320.1"/>
    </source>
</evidence>
<protein>
    <submittedName>
        <fullName evidence="2">Uncharacterized protein</fullName>
    </submittedName>
</protein>
<evidence type="ECO:0000313" key="3">
    <source>
        <dbReference type="Proteomes" id="UP000015104"/>
    </source>
</evidence>
<keyword evidence="3" id="KW-1185">Reference proteome</keyword>
<dbReference type="EMBL" id="CAEY01001871">
    <property type="status" value="NOT_ANNOTATED_CDS"/>
    <property type="molecule type" value="Genomic_DNA"/>
</dbReference>
<feature type="chain" id="PRO_5004591221" evidence="1">
    <location>
        <begin position="18"/>
        <end position="97"/>
    </location>
</feature>
<accession>T1K876</accession>